<keyword evidence="5" id="KW-1185">Reference proteome</keyword>
<accession>A0AAW0MVB2</accession>
<dbReference type="EMBL" id="JBBPFD010000020">
    <property type="protein sequence ID" value="KAK7883976.1"/>
    <property type="molecule type" value="Genomic_DNA"/>
</dbReference>
<evidence type="ECO:0000256" key="1">
    <source>
        <dbReference type="SAM" id="Coils"/>
    </source>
</evidence>
<dbReference type="AlphaFoldDB" id="A0AAW0MVB2"/>
<organism evidence="4 5">
    <name type="scientific">Mugilogobius chulae</name>
    <name type="common">yellowstripe goby</name>
    <dbReference type="NCBI Taxonomy" id="88201"/>
    <lineage>
        <taxon>Eukaryota</taxon>
        <taxon>Metazoa</taxon>
        <taxon>Chordata</taxon>
        <taxon>Craniata</taxon>
        <taxon>Vertebrata</taxon>
        <taxon>Euteleostomi</taxon>
        <taxon>Actinopterygii</taxon>
        <taxon>Neopterygii</taxon>
        <taxon>Teleostei</taxon>
        <taxon>Neoteleostei</taxon>
        <taxon>Acanthomorphata</taxon>
        <taxon>Gobiaria</taxon>
        <taxon>Gobiiformes</taxon>
        <taxon>Gobioidei</taxon>
        <taxon>Gobiidae</taxon>
        <taxon>Gobionellinae</taxon>
        <taxon>Mugilogobius</taxon>
    </lineage>
</organism>
<dbReference type="PROSITE" id="PS50878">
    <property type="entry name" value="RT_POL"/>
    <property type="match status" value="1"/>
</dbReference>
<feature type="region of interest" description="Disordered" evidence="2">
    <location>
        <begin position="612"/>
        <end position="667"/>
    </location>
</feature>
<feature type="domain" description="Reverse transcriptase" evidence="3">
    <location>
        <begin position="1"/>
        <end position="207"/>
    </location>
</feature>
<name>A0AAW0MVB2_9GOBI</name>
<gene>
    <name evidence="4" type="ORF">WMY93_027099</name>
</gene>
<dbReference type="PANTHER" id="PTHR35450">
    <property type="entry name" value="REVERSE TRANSCRIPTASE DOMAIN-CONTAINING PROTEIN"/>
    <property type="match status" value="1"/>
</dbReference>
<dbReference type="CDD" id="cd22299">
    <property type="entry name" value="cc_LAMB2_C"/>
    <property type="match status" value="1"/>
</dbReference>
<dbReference type="SUPFAM" id="SSF141571">
    <property type="entry name" value="Pentapeptide repeat-like"/>
    <property type="match status" value="1"/>
</dbReference>
<dbReference type="SUPFAM" id="SSF56672">
    <property type="entry name" value="DNA/RNA polymerases"/>
    <property type="match status" value="1"/>
</dbReference>
<dbReference type="Proteomes" id="UP001460270">
    <property type="component" value="Unassembled WGS sequence"/>
</dbReference>
<evidence type="ECO:0000313" key="4">
    <source>
        <dbReference type="EMBL" id="KAK7883976.1"/>
    </source>
</evidence>
<evidence type="ECO:0000313" key="5">
    <source>
        <dbReference type="Proteomes" id="UP001460270"/>
    </source>
</evidence>
<evidence type="ECO:0000259" key="3">
    <source>
        <dbReference type="PROSITE" id="PS50878"/>
    </source>
</evidence>
<reference evidence="5" key="1">
    <citation type="submission" date="2024-04" db="EMBL/GenBank/DDBJ databases">
        <title>Salinicola lusitanus LLJ914,a marine bacterium isolated from the Okinawa Trough.</title>
        <authorList>
            <person name="Li J."/>
        </authorList>
    </citation>
    <scope>NUCLEOTIDE SEQUENCE [LARGE SCALE GENOMIC DNA]</scope>
</reference>
<dbReference type="InterPro" id="IPR043502">
    <property type="entry name" value="DNA/RNA_pol_sf"/>
</dbReference>
<dbReference type="Gene3D" id="2.160.20.80">
    <property type="entry name" value="E3 ubiquitin-protein ligase SopA"/>
    <property type="match status" value="1"/>
</dbReference>
<dbReference type="InterPro" id="IPR000477">
    <property type="entry name" value="RT_dom"/>
</dbReference>
<proteinExistence type="predicted"/>
<feature type="coiled-coil region" evidence="1">
    <location>
        <begin position="864"/>
        <end position="976"/>
    </location>
</feature>
<feature type="coiled-coil region" evidence="1">
    <location>
        <begin position="737"/>
        <end position="785"/>
    </location>
</feature>
<keyword evidence="1" id="KW-0175">Coiled coil</keyword>
<sequence length="1229" mass="138129">MDQYMSKAQKGIGKDTRGAKHQLLVDRTVAQDCRTRHTNLCTAWIDYKKAYDSMPHTWITECLELYNINRTLRTFIANSMKLWKTTLVANGKPLAQVSIKCGIYQGDALSPLLFCIGLNPLSQIINKTGYGYRLRNGATISHLLYMDDIKLYAKSERDIDSLIHTTRIYSSDIGMSFGLEKCSRMANGNLEQATRKAATAKYLQRVRQVLRSQLNGKNKSRAINSYALPVIRYPAGIIRWPKEEIQTTDVKTRKLLTMHGGFHPKSSTLRLYASRKEGGRGLVSVRATIQDETSEIHKYIKDKAPTDGVLSECLRQWGTDEVLEEEPSWEDKPLHGMYHRNITEVADLKKSYQWLERAGLKDSTEALILAAQEQALSTRAIEAQIYHTRQDPRCRLCKEAPETVQHITAGCKMLAGKAYMERHNQVAGIVYRNICAEYGLETPRSKWETPPKVVENDRAKILWDFQIQTDRMVMANQPDIVVVDKEQRRAVVVDVAIPSDGNIRRKEHEKLEKYQGLREELEKAWKVKATVVPVVIGALGAVTPKLDEWLQHIPGSTSDISVQKSAVLGTARILRRTLKLPGLCCICTAPEIAVSVTYIQGKGSCHCDIEHESPLSPPPLPPPPPLSGAYDSIRSSHNQSVDAERRANESTVTRPSVVGESAETRRKTERLIGAKKDEFNRKNAANKRALGDLSSRAQGLDIKKINEKVCGAPGDAPCGEGPCAAAGCRDDEGTGSVSEAKTRAEEARGKAQAALDKATNTKRNVARSNDQLRELIKEIRDFLTQDGAEPDNIEAVANRVLELSIPASTLQIRELANEIKNASAIESETSGSEKDLSDAVLRLGALGREINELKTQRAKNSMSAARAEETATMARDKANEAKQILDGQLTDKYHEVQQRVDTKAKAVLEAKKKAESLREEAKALLQDAQNKLSRLAELEQNYDQNQKKLEGKARQLDGLEDKMKSILQEINRQVQIYNTCQSTTLSVTPATRSTTPVSNTCHQIYNTFCSISLSLRKDTGLELTLEELTLEELTLEELTLEELTLEGLTLEELTLEELTLEELTLEELTLEELTLEELTLEELTLEELTLEELTLEELTLEELTLEELTLEELTLEELTLEELTLEELTLEELTLEELTLEELTLEELTLEELTLEELTLEELTLEELTLEELTLEELTLEELTFEELTLEELTLEELTLEELTLEELTLEELTLETRYQALRTSHCSF</sequence>
<protein>
    <recommendedName>
        <fullName evidence="3">Reverse transcriptase domain-containing protein</fullName>
    </recommendedName>
</protein>
<dbReference type="Pfam" id="PF00078">
    <property type="entry name" value="RVT_1"/>
    <property type="match status" value="1"/>
</dbReference>
<comment type="caution">
    <text evidence="4">The sequence shown here is derived from an EMBL/GenBank/DDBJ whole genome shotgun (WGS) entry which is preliminary data.</text>
</comment>
<dbReference type="PANTHER" id="PTHR35450:SF2">
    <property type="entry name" value="REVERSE TRANSCRIPTASE DOMAIN-CONTAINING PROTEIN"/>
    <property type="match status" value="1"/>
</dbReference>
<feature type="compositionally biased region" description="Pro residues" evidence="2">
    <location>
        <begin position="615"/>
        <end position="626"/>
    </location>
</feature>
<evidence type="ECO:0000256" key="2">
    <source>
        <dbReference type="SAM" id="MobiDB-lite"/>
    </source>
</evidence>